<feature type="compositionally biased region" description="Low complexity" evidence="1">
    <location>
        <begin position="48"/>
        <end position="66"/>
    </location>
</feature>
<keyword evidence="3" id="KW-1185">Reference proteome</keyword>
<sequence length="114" mass="12462">METSVFTKQRKKLIMIGLFLLSVVFMVGREEDPGMLQQIAEQTGEQTQGPPVAQPGAPVQQQASAPRSQVRQDPALDDWYAQAGTLNAPMEPSPQDNSWLINDTEPLVSTEPVG</sequence>
<gene>
    <name evidence="2" type="ORF">SAMN04488060_0733</name>
</gene>
<feature type="region of interest" description="Disordered" evidence="1">
    <location>
        <begin position="40"/>
        <end position="114"/>
    </location>
</feature>
<dbReference type="STRING" id="604088.SAMN04488060_0733"/>
<proteinExistence type="predicted"/>
<dbReference type="OrthoDB" id="7409236at2"/>
<dbReference type="AlphaFoldDB" id="A0A1I5L4X0"/>
<evidence type="ECO:0000313" key="3">
    <source>
        <dbReference type="Proteomes" id="UP000199331"/>
    </source>
</evidence>
<evidence type="ECO:0000313" key="2">
    <source>
        <dbReference type="EMBL" id="SFO92202.1"/>
    </source>
</evidence>
<dbReference type="EMBL" id="FOWZ01000001">
    <property type="protein sequence ID" value="SFO92202.1"/>
    <property type="molecule type" value="Genomic_DNA"/>
</dbReference>
<name>A0A1I5L4X0_9SPHN</name>
<evidence type="ECO:0000256" key="1">
    <source>
        <dbReference type="SAM" id="MobiDB-lite"/>
    </source>
</evidence>
<reference evidence="3" key="1">
    <citation type="submission" date="2016-10" db="EMBL/GenBank/DDBJ databases">
        <authorList>
            <person name="Varghese N."/>
            <person name="Submissions S."/>
        </authorList>
    </citation>
    <scope>NUCLEOTIDE SEQUENCE [LARGE SCALE GENOMIC DNA]</scope>
    <source>
        <strain evidence="3">CGMCC 1.7715</strain>
    </source>
</reference>
<protein>
    <submittedName>
        <fullName evidence="2">Uncharacterized protein</fullName>
    </submittedName>
</protein>
<dbReference type="Proteomes" id="UP000199331">
    <property type="component" value="Unassembled WGS sequence"/>
</dbReference>
<accession>A0A1I5L4X0</accession>
<organism evidence="2 3">
    <name type="scientific">Qipengyuania nanhaisediminis</name>
    <dbReference type="NCBI Taxonomy" id="604088"/>
    <lineage>
        <taxon>Bacteria</taxon>
        <taxon>Pseudomonadati</taxon>
        <taxon>Pseudomonadota</taxon>
        <taxon>Alphaproteobacteria</taxon>
        <taxon>Sphingomonadales</taxon>
        <taxon>Erythrobacteraceae</taxon>
        <taxon>Qipengyuania</taxon>
    </lineage>
</organism>
<dbReference type="RefSeq" id="WP_090477362.1">
    <property type="nucleotide sequence ID" value="NZ_FOWZ01000001.1"/>
</dbReference>